<gene>
    <name evidence="1" type="ORF">SAMN05192563_10062</name>
</gene>
<protein>
    <submittedName>
        <fullName evidence="1">Uncharacterized protein</fullName>
    </submittedName>
</protein>
<sequence>MNEHHVPDDFPRNVATAVVSGASPKVRVRLSNGVYCADETGEERRTRWLICDDLAAQLVPIAKKAANAHPRESVLQTLLRIRAAVKAKSWLSANELEWALRRLQKLLTE</sequence>
<dbReference type="EMBL" id="FPBH01000006">
    <property type="protein sequence ID" value="SFT95494.1"/>
    <property type="molecule type" value="Genomic_DNA"/>
</dbReference>
<dbReference type="Proteomes" id="UP000198844">
    <property type="component" value="Unassembled WGS sequence"/>
</dbReference>
<dbReference type="AlphaFoldDB" id="A0A1I7C7Y7"/>
<evidence type="ECO:0000313" key="1">
    <source>
        <dbReference type="EMBL" id="SFT95494.1"/>
    </source>
</evidence>
<proteinExistence type="predicted"/>
<organism evidence="1 2">
    <name type="scientific">Paraburkholderia aspalathi</name>
    <dbReference type="NCBI Taxonomy" id="1324617"/>
    <lineage>
        <taxon>Bacteria</taxon>
        <taxon>Pseudomonadati</taxon>
        <taxon>Pseudomonadota</taxon>
        <taxon>Betaproteobacteria</taxon>
        <taxon>Burkholderiales</taxon>
        <taxon>Burkholderiaceae</taxon>
        <taxon>Paraburkholderia</taxon>
    </lineage>
</organism>
<name>A0A1I7C7Y7_9BURK</name>
<accession>A0A1I7C7Y7</accession>
<dbReference type="OrthoDB" id="8910207at2"/>
<evidence type="ECO:0000313" key="2">
    <source>
        <dbReference type="Proteomes" id="UP000198844"/>
    </source>
</evidence>
<reference evidence="1 2" key="1">
    <citation type="submission" date="2016-10" db="EMBL/GenBank/DDBJ databases">
        <authorList>
            <person name="de Groot N.N."/>
        </authorList>
    </citation>
    <scope>NUCLEOTIDE SEQUENCE [LARGE SCALE GENOMIC DNA]</scope>
    <source>
        <strain evidence="1 2">LMG 27731</strain>
    </source>
</reference>